<reference evidence="13" key="1">
    <citation type="journal article" date="2018" name="Gigascience">
        <title>Genome assembly of the Pink Ipe (Handroanthus impetiginosus, Bignoniaceae), a highly valued, ecologically keystone Neotropical timber forest tree.</title>
        <authorList>
            <person name="Silva-Junior O.B."/>
            <person name="Grattapaglia D."/>
            <person name="Novaes E."/>
            <person name="Collevatti R.G."/>
        </authorList>
    </citation>
    <scope>NUCLEOTIDE SEQUENCE [LARGE SCALE GENOMIC DNA]</scope>
    <source>
        <strain evidence="13">cv. UFG-1</strain>
    </source>
</reference>
<dbReference type="STRING" id="429701.A0A2G9HVU9"/>
<dbReference type="FunFam" id="3.40.50.300:FF:001091">
    <property type="entry name" value="Probable disease resistance protein At1g61300"/>
    <property type="match status" value="1"/>
</dbReference>
<dbReference type="CDD" id="cd14798">
    <property type="entry name" value="RX-CC_like"/>
    <property type="match status" value="1"/>
</dbReference>
<dbReference type="GO" id="GO:0005524">
    <property type="term" value="F:ATP binding"/>
    <property type="evidence" value="ECO:0007669"/>
    <property type="project" value="UniProtKB-KW"/>
</dbReference>
<feature type="region of interest" description="Disordered" evidence="7">
    <location>
        <begin position="615"/>
        <end position="700"/>
    </location>
</feature>
<organism evidence="12 13">
    <name type="scientific">Handroanthus impetiginosus</name>
    <dbReference type="NCBI Taxonomy" id="429701"/>
    <lineage>
        <taxon>Eukaryota</taxon>
        <taxon>Viridiplantae</taxon>
        <taxon>Streptophyta</taxon>
        <taxon>Embryophyta</taxon>
        <taxon>Tracheophyta</taxon>
        <taxon>Spermatophyta</taxon>
        <taxon>Magnoliopsida</taxon>
        <taxon>eudicotyledons</taxon>
        <taxon>Gunneridae</taxon>
        <taxon>Pentapetalae</taxon>
        <taxon>asterids</taxon>
        <taxon>lamiids</taxon>
        <taxon>Lamiales</taxon>
        <taxon>Bignoniaceae</taxon>
        <taxon>Crescentiina</taxon>
        <taxon>Tabebuia alliance</taxon>
        <taxon>Handroanthus</taxon>
    </lineage>
</organism>
<feature type="domain" description="Disease resistance N-terminal" evidence="9">
    <location>
        <begin position="5"/>
        <end position="94"/>
    </location>
</feature>
<dbReference type="GO" id="GO:0043531">
    <property type="term" value="F:ADP binding"/>
    <property type="evidence" value="ECO:0007669"/>
    <property type="project" value="InterPro"/>
</dbReference>
<dbReference type="InterPro" id="IPR038005">
    <property type="entry name" value="RX-like_CC"/>
</dbReference>
<keyword evidence="6" id="KW-0067">ATP-binding</keyword>
<feature type="compositionally biased region" description="Polar residues" evidence="7">
    <location>
        <begin position="662"/>
        <end position="676"/>
    </location>
</feature>
<evidence type="ECO:0000256" key="2">
    <source>
        <dbReference type="ARBA" id="ARBA00022614"/>
    </source>
</evidence>
<evidence type="ECO:0000256" key="5">
    <source>
        <dbReference type="ARBA" id="ARBA00022821"/>
    </source>
</evidence>
<feature type="domain" description="Disease resistance R13L4/SHOC-2-like LRR" evidence="11">
    <location>
        <begin position="731"/>
        <end position="982"/>
    </location>
</feature>
<dbReference type="SUPFAM" id="SSF52058">
    <property type="entry name" value="L domain-like"/>
    <property type="match status" value="1"/>
</dbReference>
<name>A0A2G9HVU9_9LAMI</name>
<keyword evidence="3" id="KW-0677">Repeat</keyword>
<feature type="domain" description="Disease resistance protein winged helix" evidence="10">
    <location>
        <begin position="438"/>
        <end position="509"/>
    </location>
</feature>
<dbReference type="PANTHER" id="PTHR23155">
    <property type="entry name" value="DISEASE RESISTANCE PROTEIN RP"/>
    <property type="match status" value="1"/>
</dbReference>
<evidence type="ECO:0000256" key="4">
    <source>
        <dbReference type="ARBA" id="ARBA00022741"/>
    </source>
</evidence>
<dbReference type="InterPro" id="IPR055414">
    <property type="entry name" value="LRR_R13L4/SHOC2-like"/>
</dbReference>
<dbReference type="InterPro" id="IPR002182">
    <property type="entry name" value="NB-ARC"/>
</dbReference>
<gene>
    <name evidence="12" type="ORF">CDL12_05644</name>
</gene>
<evidence type="ECO:0000256" key="1">
    <source>
        <dbReference type="ARBA" id="ARBA00008894"/>
    </source>
</evidence>
<feature type="compositionally biased region" description="Low complexity" evidence="7">
    <location>
        <begin position="684"/>
        <end position="700"/>
    </location>
</feature>
<dbReference type="InterPro" id="IPR042197">
    <property type="entry name" value="Apaf_helical"/>
</dbReference>
<proteinExistence type="inferred from homology"/>
<evidence type="ECO:0000256" key="7">
    <source>
        <dbReference type="SAM" id="MobiDB-lite"/>
    </source>
</evidence>
<dbReference type="InterPro" id="IPR032675">
    <property type="entry name" value="LRR_dom_sf"/>
</dbReference>
<dbReference type="InterPro" id="IPR041118">
    <property type="entry name" value="Rx_N"/>
</dbReference>
<dbReference type="Gene3D" id="1.20.5.4130">
    <property type="match status" value="1"/>
</dbReference>
<keyword evidence="5" id="KW-0611">Plant defense</keyword>
<evidence type="ECO:0000256" key="6">
    <source>
        <dbReference type="ARBA" id="ARBA00022840"/>
    </source>
</evidence>
<dbReference type="SUPFAM" id="SSF52540">
    <property type="entry name" value="P-loop containing nucleoside triphosphate hydrolases"/>
    <property type="match status" value="1"/>
</dbReference>
<evidence type="ECO:0000313" key="13">
    <source>
        <dbReference type="Proteomes" id="UP000231279"/>
    </source>
</evidence>
<dbReference type="GO" id="GO:0051607">
    <property type="term" value="P:defense response to virus"/>
    <property type="evidence" value="ECO:0007669"/>
    <property type="project" value="UniProtKB-ARBA"/>
</dbReference>
<accession>A0A2G9HVU9</accession>
<dbReference type="InterPro" id="IPR027417">
    <property type="entry name" value="P-loop_NTPase"/>
</dbReference>
<dbReference type="PANTHER" id="PTHR23155:SF1205">
    <property type="entry name" value="DISEASE RESISTANCE PROTEIN RPM1"/>
    <property type="match status" value="1"/>
</dbReference>
<dbReference type="Gene3D" id="1.10.10.10">
    <property type="entry name" value="Winged helix-like DNA-binding domain superfamily/Winged helix DNA-binding domain"/>
    <property type="match status" value="1"/>
</dbReference>
<dbReference type="Pfam" id="PF23598">
    <property type="entry name" value="LRR_14"/>
    <property type="match status" value="1"/>
</dbReference>
<evidence type="ECO:0000259" key="11">
    <source>
        <dbReference type="Pfam" id="PF23598"/>
    </source>
</evidence>
<evidence type="ECO:0000259" key="8">
    <source>
        <dbReference type="Pfam" id="PF00931"/>
    </source>
</evidence>
<dbReference type="Pfam" id="PF23559">
    <property type="entry name" value="WHD_DRP"/>
    <property type="match status" value="1"/>
</dbReference>
<keyword evidence="4" id="KW-0547">Nucleotide-binding</keyword>
<dbReference type="Pfam" id="PF00931">
    <property type="entry name" value="NB-ARC"/>
    <property type="match status" value="1"/>
</dbReference>
<dbReference type="Pfam" id="PF18052">
    <property type="entry name" value="Rx_N"/>
    <property type="match status" value="1"/>
</dbReference>
<dbReference type="Gene3D" id="1.10.8.430">
    <property type="entry name" value="Helical domain of apoptotic protease-activating factors"/>
    <property type="match status" value="1"/>
</dbReference>
<keyword evidence="13" id="KW-1185">Reference proteome</keyword>
<dbReference type="InterPro" id="IPR036388">
    <property type="entry name" value="WH-like_DNA-bd_sf"/>
</dbReference>
<sequence length="994" mass="114028">MAEAAISFAVGKLGDLVVDKVIEKVGFLQGVEEQVKWLKDELETMQCFLKDAAEDGKNFETTHKWIKDIRQVAFDAEDVIEAFILKVDKPRRSRGLLGKCACLPNHLHNLYRVGEEIESIRNRLKQIDERLVRYKSVNACEGKPSSSRSNNIAQRRRLSPWQKDKHLVGLDEKVDLILREAILEEKKKGLSIASIVGMGGIGKSTLARVLYNHSEVAGQFDRRAWVVISEQFNHTDTIKELVLQLLNPDEDKLKVLELIEKSPAGHLNSIIYERLKGKRYFIVVDDVWHHEDWDSLATAFPDEQDKASRLIVTSRNSHVPRSAQYVHAMKTLDDHRSWELLLKAAFNDNNDIRKCPRELEDIGREIMRKCDGLPLALIVVGGLLLEQRGSKSGWEKVLKGIDFHLRRRETSPVQAILELSYQDLPSHLKSCFLCLGFFEEDAIIHADRLVRIWIAEGLVQQKEGGLTMEEIAGGYLDELINRNMVQVKDFSNKDDRVKNCQIHDLLHELSIRKAKEEINFEVLKDHEDVSQSFDHKPRHRIIHCSTTERLSNKHIRSLFLRRWNCTRSQDWKSYRLLRVLEMIWRDSRTLGSAVGALIGLRYLALTCEIVDITPTMSPFQMSPPRERSPPRSTPTILMSPSQMSPPRGQMSPHRERSPPRSTPTILMSPSQMSPPQERSPPRSTPTVSPLSSTPVSPSTVSSPLVNYYPASASYNPIYWKLERREGFCKFELPKGFGRLKNLEVLDMENAVVEVPNVLWKMDSLRHIYSRLIYSEVPLRLDTLKNLQTLMYISATSWMLGQSEKMTSLRKLGIELDKNTDATELCSSLAMLENLLCLNLRRQRSECIPVLDDRLVRLHCLRRLKLEGPLTELPSACNFPPNLSYLTLKWSKLKEDPMRVLEKLPKLVYLKLCGAYNGEEMVISSHGFPTLEVLHLVQLWQLSNIKVAEAGMPKLKRWLIINCPRLNQTAEELKTHMNDLQELTIEGFGMHHFFS</sequence>
<dbReference type="FunFam" id="1.10.10.10:FF:000322">
    <property type="entry name" value="Probable disease resistance protein At1g63360"/>
    <property type="match status" value="1"/>
</dbReference>
<keyword evidence="2" id="KW-0433">Leucine-rich repeat</keyword>
<dbReference type="Proteomes" id="UP000231279">
    <property type="component" value="Unassembled WGS sequence"/>
</dbReference>
<dbReference type="GO" id="GO:0098542">
    <property type="term" value="P:defense response to other organism"/>
    <property type="evidence" value="ECO:0007669"/>
    <property type="project" value="TreeGrafter"/>
</dbReference>
<dbReference type="OrthoDB" id="646178at2759"/>
<dbReference type="Gene3D" id="3.40.50.300">
    <property type="entry name" value="P-loop containing nucleotide triphosphate hydrolases"/>
    <property type="match status" value="1"/>
</dbReference>
<feature type="domain" description="NB-ARC" evidence="8">
    <location>
        <begin position="186"/>
        <end position="349"/>
    </location>
</feature>
<comment type="similarity">
    <text evidence="1">Belongs to the disease resistance NB-LRR family.</text>
</comment>
<evidence type="ECO:0000259" key="10">
    <source>
        <dbReference type="Pfam" id="PF23559"/>
    </source>
</evidence>
<comment type="caution">
    <text evidence="12">The sequence shown here is derived from an EMBL/GenBank/DDBJ whole genome shotgun (WGS) entry which is preliminary data.</text>
</comment>
<dbReference type="InterPro" id="IPR058922">
    <property type="entry name" value="WHD_DRP"/>
</dbReference>
<dbReference type="PRINTS" id="PR00364">
    <property type="entry name" value="DISEASERSIST"/>
</dbReference>
<dbReference type="EMBL" id="NKXS01000908">
    <property type="protein sequence ID" value="PIN21648.1"/>
    <property type="molecule type" value="Genomic_DNA"/>
</dbReference>
<evidence type="ECO:0000313" key="12">
    <source>
        <dbReference type="EMBL" id="PIN21648.1"/>
    </source>
</evidence>
<evidence type="ECO:0000256" key="3">
    <source>
        <dbReference type="ARBA" id="ARBA00022737"/>
    </source>
</evidence>
<protein>
    <submittedName>
        <fullName evidence="12">Apoptotic ATPase</fullName>
    </submittedName>
</protein>
<dbReference type="Gene3D" id="3.80.10.10">
    <property type="entry name" value="Ribonuclease Inhibitor"/>
    <property type="match status" value="1"/>
</dbReference>
<evidence type="ECO:0000259" key="9">
    <source>
        <dbReference type="Pfam" id="PF18052"/>
    </source>
</evidence>
<dbReference type="InterPro" id="IPR044974">
    <property type="entry name" value="Disease_R_plants"/>
</dbReference>
<dbReference type="AlphaFoldDB" id="A0A2G9HVU9"/>